<dbReference type="STRING" id="436017.A4S399"/>
<dbReference type="OMA" id="AYKCEIE"/>
<evidence type="ECO:0000313" key="4">
    <source>
        <dbReference type="Proteomes" id="UP000001568"/>
    </source>
</evidence>
<dbReference type="GO" id="GO:0005737">
    <property type="term" value="C:cytoplasm"/>
    <property type="evidence" value="ECO:0007669"/>
    <property type="project" value="TreeGrafter"/>
</dbReference>
<dbReference type="InterPro" id="IPR049362">
    <property type="entry name" value="TTI1_rpt"/>
</dbReference>
<gene>
    <name evidence="3" type="ORF">OSTLU_25982</name>
</gene>
<dbReference type="Pfam" id="PF24173">
    <property type="entry name" value="TPR_TTI1_N"/>
    <property type="match status" value="1"/>
</dbReference>
<dbReference type="PANTHER" id="PTHR18460:SF3">
    <property type="entry name" value="TELO2-INTERACTING PROTEIN 1 HOMOLOG"/>
    <property type="match status" value="1"/>
</dbReference>
<feature type="domain" description="TTI1 N-terminal TPR" evidence="1">
    <location>
        <begin position="24"/>
        <end position="291"/>
    </location>
</feature>
<dbReference type="PANTHER" id="PTHR18460">
    <property type="entry name" value="TEL2 INTERACTING PROTEIN 1 TTI1 FAMILY MEMBER"/>
    <property type="match status" value="1"/>
</dbReference>
<evidence type="ECO:0000259" key="1">
    <source>
        <dbReference type="Pfam" id="PF24173"/>
    </source>
</evidence>
<organism evidence="3 4">
    <name type="scientific">Ostreococcus lucimarinus (strain CCE9901)</name>
    <dbReference type="NCBI Taxonomy" id="436017"/>
    <lineage>
        <taxon>Eukaryota</taxon>
        <taxon>Viridiplantae</taxon>
        <taxon>Chlorophyta</taxon>
        <taxon>Mamiellophyceae</taxon>
        <taxon>Mamiellales</taxon>
        <taxon>Bathycoccaceae</taxon>
        <taxon>Ostreococcus</taxon>
    </lineage>
</organism>
<dbReference type="InterPro" id="IPR052587">
    <property type="entry name" value="TELO2-interacting_protein_1"/>
</dbReference>
<dbReference type="Proteomes" id="UP000001568">
    <property type="component" value="Chromosome 10"/>
</dbReference>
<dbReference type="Gramene" id="ABO98351">
    <property type="protein sequence ID" value="ABO98351"/>
    <property type="gene ID" value="OSTLU_25982"/>
</dbReference>
<dbReference type="SUPFAM" id="SSF48371">
    <property type="entry name" value="ARM repeat"/>
    <property type="match status" value="1"/>
</dbReference>
<sequence length="1073" mass="116260">MGLRIFSGIVGVLSLPRRGEYETVCMEVLEATRAFCAAASTEVQAAFRGASEIAPMLGFTISTLLAISHEETSAGSQGSKLLRSSALNTLDCLIRFVADADALAFFLPGTVSGLTKALVAASGVRPNVGAGPGGTGADGVEFALSSMASILSCVLNDSLYESELGDSAEGEGANALQSALGSLVARSIDDQLESNAKNMSRDMNDENASVSPANAGKDLKVVRDKEWLSLASSRVEAALLATIPPLASHQRATVRLATGKMASSVLKHCAKVLGAKTRRRMMECLLTLAGDSWAQVSTPILEDLRSLDNLGYVVRADLEAIIKDDLSNIADTLRDSSDKAVGHLQRLLIALEFAGARRLKETLFARPSSREHLCSTIAECLLIETFSSQRRDGSAQMISLIDLTEASVSTAQGLPRAPPRLQYFPDASMYKSFAKMLRLLGRAASITNESSLETYFVPMAQYFLGTLRNDAELDALGTAGAWQRNAAAHLIALNEMLFGAITESAVEREYLVRVSSLIVEEYVCSEVWNLDAAEPDNALLLRVLMEGMGIIGEGLGKDHIRTSAFLTNVLCPLLDKLGEESLEVRDTAALVLLKLAQSGEYNSTDDSPIASLVVANADYVVDMLSRQMRHLDKHSRAPRLFAAILRRTDAAKSMVKLLAEPIRLALRTFLIVNREKNAEHSEDFLLVMNEYCSAVLLEVREIETHSRGVVASIQKYHPEEPDSEDENELTEVFVEEMRSVLSQDIETTRAQSLERVRRLQAMVGCAIDLLRSVSALLESPYAGVRSLSATACSFALESLSAAESALTHDKYVLKVLKAYGGRNSTPFDVASLYKDARVLPHIHNIWPHAVSSLSDRFQISIQAEAYEASLSLLRTMASTSGGDFIAKRMNSDLWPILSRVLQQGVCHVDKRHRSLELLTLADTVDASFIAESEISSELTRRIRIKICDTLESIASCEKSKQALHDLLGAAVPVVAKLAMEDDEALRLVAANATRAFAKVNGDEVWLYSMATAARGCLLVDIPTPVWSVAPEAGSQRVSLPPVSAIVPECCFDGDRKESREATFAANILKSLVL</sequence>
<proteinExistence type="predicted"/>
<dbReference type="RefSeq" id="XP_001420058.1">
    <property type="nucleotide sequence ID" value="XM_001420021.1"/>
</dbReference>
<name>A4S399_OSTLU</name>
<accession>A4S399</accession>
<dbReference type="eggNOG" id="KOG4524">
    <property type="taxonomic scope" value="Eukaryota"/>
</dbReference>
<dbReference type="OrthoDB" id="568172at2759"/>
<evidence type="ECO:0000313" key="3">
    <source>
        <dbReference type="EMBL" id="ABO98351.1"/>
    </source>
</evidence>
<dbReference type="Pfam" id="PF24181">
    <property type="entry name" value="TPR_TTI1_C"/>
    <property type="match status" value="1"/>
</dbReference>
<keyword evidence="4" id="KW-1185">Reference proteome</keyword>
<dbReference type="AlphaFoldDB" id="A4S399"/>
<protein>
    <submittedName>
        <fullName evidence="3">Uncharacterized protein</fullName>
    </submittedName>
</protein>
<dbReference type="KEGG" id="olu:OSTLU_25982"/>
<dbReference type="InterPro" id="IPR057567">
    <property type="entry name" value="TPR_TTI1_C"/>
</dbReference>
<reference evidence="3 4" key="1">
    <citation type="journal article" date="2007" name="Proc. Natl. Acad. Sci. U.S.A.">
        <title>The tiny eukaryote Ostreococcus provides genomic insights into the paradox of plankton speciation.</title>
        <authorList>
            <person name="Palenik B."/>
            <person name="Grimwood J."/>
            <person name="Aerts A."/>
            <person name="Rouze P."/>
            <person name="Salamov A."/>
            <person name="Putnam N."/>
            <person name="Dupont C."/>
            <person name="Jorgensen R."/>
            <person name="Derelle E."/>
            <person name="Rombauts S."/>
            <person name="Zhou K."/>
            <person name="Otillar R."/>
            <person name="Merchant S.S."/>
            <person name="Podell S."/>
            <person name="Gaasterland T."/>
            <person name="Napoli C."/>
            <person name="Gendler K."/>
            <person name="Manuell A."/>
            <person name="Tai V."/>
            <person name="Vallon O."/>
            <person name="Piganeau G."/>
            <person name="Jancek S."/>
            <person name="Heijde M."/>
            <person name="Jabbari K."/>
            <person name="Bowler C."/>
            <person name="Lohr M."/>
            <person name="Robbens S."/>
            <person name="Werner G."/>
            <person name="Dubchak I."/>
            <person name="Pazour G.J."/>
            <person name="Ren Q."/>
            <person name="Paulsen I."/>
            <person name="Delwiche C."/>
            <person name="Schmutz J."/>
            <person name="Rokhsar D."/>
            <person name="Van de Peer Y."/>
            <person name="Moreau H."/>
            <person name="Grigoriev I.V."/>
        </authorList>
    </citation>
    <scope>NUCLEOTIDE SEQUENCE [LARGE SCALE GENOMIC DNA]</scope>
    <source>
        <strain evidence="3 4">CCE9901</strain>
    </source>
</reference>
<feature type="domain" description="TTI1 C-terminal TPR" evidence="2">
    <location>
        <begin position="836"/>
        <end position="1005"/>
    </location>
</feature>
<dbReference type="HOGENOM" id="CLU_005866_0_0_1"/>
<evidence type="ECO:0000259" key="2">
    <source>
        <dbReference type="Pfam" id="PF24181"/>
    </source>
</evidence>
<dbReference type="InterPro" id="IPR057566">
    <property type="entry name" value="TPR_TTI1_N"/>
</dbReference>
<dbReference type="InterPro" id="IPR016024">
    <property type="entry name" value="ARM-type_fold"/>
</dbReference>
<dbReference type="Pfam" id="PF21547">
    <property type="entry name" value="TTI1"/>
    <property type="match status" value="1"/>
</dbReference>
<dbReference type="GeneID" id="5004231"/>
<dbReference type="EMBL" id="CP000590">
    <property type="protein sequence ID" value="ABO98351.1"/>
    <property type="molecule type" value="Genomic_DNA"/>
</dbReference>